<accession>A0A7W2TXX4</accession>
<comment type="caution">
    <text evidence="1">The sequence shown here is derived from an EMBL/GenBank/DDBJ whole genome shotgun (WGS) entry which is preliminary data.</text>
</comment>
<organism evidence="1 2">
    <name type="scientific">Sediminihaliea albiluteola</name>
    <dbReference type="NCBI Taxonomy" id="2758564"/>
    <lineage>
        <taxon>Bacteria</taxon>
        <taxon>Pseudomonadati</taxon>
        <taxon>Pseudomonadota</taxon>
        <taxon>Gammaproteobacteria</taxon>
        <taxon>Cellvibrionales</taxon>
        <taxon>Halieaceae</taxon>
        <taxon>Sediminihaliea</taxon>
    </lineage>
</organism>
<dbReference type="Proteomes" id="UP000539350">
    <property type="component" value="Unassembled WGS sequence"/>
</dbReference>
<reference evidence="1 2" key="1">
    <citation type="submission" date="2020-07" db="EMBL/GenBank/DDBJ databases">
        <title>Halieaceae bacterium, F7430, whole genome shotgun sequencing project.</title>
        <authorList>
            <person name="Jiang S."/>
            <person name="Liu Z.W."/>
            <person name="Du Z.J."/>
        </authorList>
    </citation>
    <scope>NUCLEOTIDE SEQUENCE [LARGE SCALE GENOMIC DNA]</scope>
    <source>
        <strain evidence="1 2">F7430</strain>
    </source>
</reference>
<evidence type="ECO:0000313" key="1">
    <source>
        <dbReference type="EMBL" id="MBA6413978.1"/>
    </source>
</evidence>
<dbReference type="Pfam" id="PF04250">
    <property type="entry name" value="DUF429"/>
    <property type="match status" value="1"/>
</dbReference>
<sequence>MNPDRLTIVGIDCATDPRSVGLALGVLDAGQLHISHAELGSSSPEIATCIAQWLPPSTPALIALDAPLGWPEPLGRTLATHQAGDPVTREANLLFRQATDRYIKAQTGKQPLDVCADSIARTAVAALTLLDRTRAAPGQAIPLAWSPDVTTLSAIEVYPVGTLTAHGLPS</sequence>
<evidence type="ECO:0000313" key="2">
    <source>
        <dbReference type="Proteomes" id="UP000539350"/>
    </source>
</evidence>
<dbReference type="RefSeq" id="WP_182174361.1">
    <property type="nucleotide sequence ID" value="NZ_JACFXU010000017.1"/>
</dbReference>
<protein>
    <submittedName>
        <fullName evidence="1">DUF429 domain-containing protein</fullName>
    </submittedName>
</protein>
<keyword evidence="2" id="KW-1185">Reference proteome</keyword>
<dbReference type="EMBL" id="JACFXU010000017">
    <property type="protein sequence ID" value="MBA6413978.1"/>
    <property type="molecule type" value="Genomic_DNA"/>
</dbReference>
<gene>
    <name evidence="1" type="ORF">H2508_12730</name>
</gene>
<dbReference type="AlphaFoldDB" id="A0A7W2TXX4"/>
<proteinExistence type="predicted"/>
<name>A0A7W2TXX4_9GAMM</name>
<dbReference type="InterPro" id="IPR007362">
    <property type="entry name" value="DUF429"/>
</dbReference>